<organism evidence="1 2">
    <name type="scientific">Pluteus cervinus</name>
    <dbReference type="NCBI Taxonomy" id="181527"/>
    <lineage>
        <taxon>Eukaryota</taxon>
        <taxon>Fungi</taxon>
        <taxon>Dikarya</taxon>
        <taxon>Basidiomycota</taxon>
        <taxon>Agaricomycotina</taxon>
        <taxon>Agaricomycetes</taxon>
        <taxon>Agaricomycetidae</taxon>
        <taxon>Agaricales</taxon>
        <taxon>Pluteineae</taxon>
        <taxon>Pluteaceae</taxon>
        <taxon>Pluteus</taxon>
    </lineage>
</organism>
<evidence type="ECO:0000313" key="2">
    <source>
        <dbReference type="Proteomes" id="UP000308600"/>
    </source>
</evidence>
<sequence>LLLWILCNLTYQEIRDKLQDKDGVFQKKLIEYLESVHVGEFQTGTQEQVVERAAEEERLRPANSEDPYLNPIETLPLPPPEKCSVNCGTCDLCQSYNTWYSCYVTMTDDIISKSNIHKCGKQYTGCMDNKWGKCRARFPRIIVEKSYVDDESKGLILKKKEEWINTYTPVLSYLFRCNTDVTSLKSGTAANGIVRYATDYVTKSSLKTRVIFETIRSMFER</sequence>
<protein>
    <submittedName>
        <fullName evidence="1">Uncharacterized protein</fullName>
    </submittedName>
</protein>
<reference evidence="1 2" key="1">
    <citation type="journal article" date="2019" name="Nat. Ecol. Evol.">
        <title>Megaphylogeny resolves global patterns of mushroom evolution.</title>
        <authorList>
            <person name="Varga T."/>
            <person name="Krizsan K."/>
            <person name="Foldi C."/>
            <person name="Dima B."/>
            <person name="Sanchez-Garcia M."/>
            <person name="Sanchez-Ramirez S."/>
            <person name="Szollosi G.J."/>
            <person name="Szarkandi J.G."/>
            <person name="Papp V."/>
            <person name="Albert L."/>
            <person name="Andreopoulos W."/>
            <person name="Angelini C."/>
            <person name="Antonin V."/>
            <person name="Barry K.W."/>
            <person name="Bougher N.L."/>
            <person name="Buchanan P."/>
            <person name="Buyck B."/>
            <person name="Bense V."/>
            <person name="Catcheside P."/>
            <person name="Chovatia M."/>
            <person name="Cooper J."/>
            <person name="Damon W."/>
            <person name="Desjardin D."/>
            <person name="Finy P."/>
            <person name="Geml J."/>
            <person name="Haridas S."/>
            <person name="Hughes K."/>
            <person name="Justo A."/>
            <person name="Karasinski D."/>
            <person name="Kautmanova I."/>
            <person name="Kiss B."/>
            <person name="Kocsube S."/>
            <person name="Kotiranta H."/>
            <person name="LaButti K.M."/>
            <person name="Lechner B.E."/>
            <person name="Liimatainen K."/>
            <person name="Lipzen A."/>
            <person name="Lukacs Z."/>
            <person name="Mihaltcheva S."/>
            <person name="Morgado L.N."/>
            <person name="Niskanen T."/>
            <person name="Noordeloos M.E."/>
            <person name="Ohm R.A."/>
            <person name="Ortiz-Santana B."/>
            <person name="Ovrebo C."/>
            <person name="Racz N."/>
            <person name="Riley R."/>
            <person name="Savchenko A."/>
            <person name="Shiryaev A."/>
            <person name="Soop K."/>
            <person name="Spirin V."/>
            <person name="Szebenyi C."/>
            <person name="Tomsovsky M."/>
            <person name="Tulloss R.E."/>
            <person name="Uehling J."/>
            <person name="Grigoriev I.V."/>
            <person name="Vagvolgyi C."/>
            <person name="Papp T."/>
            <person name="Martin F.M."/>
            <person name="Miettinen O."/>
            <person name="Hibbett D.S."/>
            <person name="Nagy L.G."/>
        </authorList>
    </citation>
    <scope>NUCLEOTIDE SEQUENCE [LARGE SCALE GENOMIC DNA]</scope>
    <source>
        <strain evidence="1 2">NL-1719</strain>
    </source>
</reference>
<dbReference type="EMBL" id="ML208438">
    <property type="protein sequence ID" value="TFK65380.1"/>
    <property type="molecule type" value="Genomic_DNA"/>
</dbReference>
<dbReference type="Proteomes" id="UP000308600">
    <property type="component" value="Unassembled WGS sequence"/>
</dbReference>
<name>A0ACD3AHZ7_9AGAR</name>
<feature type="non-terminal residue" evidence="1">
    <location>
        <position position="1"/>
    </location>
</feature>
<evidence type="ECO:0000313" key="1">
    <source>
        <dbReference type="EMBL" id="TFK65380.1"/>
    </source>
</evidence>
<accession>A0ACD3AHZ7</accession>
<keyword evidence="2" id="KW-1185">Reference proteome</keyword>
<feature type="non-terminal residue" evidence="1">
    <location>
        <position position="221"/>
    </location>
</feature>
<gene>
    <name evidence="1" type="ORF">BDN72DRAFT_737008</name>
</gene>
<proteinExistence type="predicted"/>